<dbReference type="CDD" id="cd00130">
    <property type="entry name" value="PAS"/>
    <property type="match status" value="3"/>
</dbReference>
<proteinExistence type="predicted"/>
<feature type="domain" description="Histidine kinase" evidence="7">
    <location>
        <begin position="712"/>
        <end position="938"/>
    </location>
</feature>
<evidence type="ECO:0000313" key="11">
    <source>
        <dbReference type="Proteomes" id="UP000464577"/>
    </source>
</evidence>
<dbReference type="InterPro" id="IPR052162">
    <property type="entry name" value="Sensor_kinase/Photoreceptor"/>
</dbReference>
<organism evidence="10 11">
    <name type="scientific">Spirosoma endbachense</name>
    <dbReference type="NCBI Taxonomy" id="2666025"/>
    <lineage>
        <taxon>Bacteria</taxon>
        <taxon>Pseudomonadati</taxon>
        <taxon>Bacteroidota</taxon>
        <taxon>Cytophagia</taxon>
        <taxon>Cytophagales</taxon>
        <taxon>Cytophagaceae</taxon>
        <taxon>Spirosoma</taxon>
    </lineage>
</organism>
<dbReference type="RefSeq" id="WP_162389420.1">
    <property type="nucleotide sequence ID" value="NZ_CP045997.1"/>
</dbReference>
<dbReference type="PANTHER" id="PTHR43304">
    <property type="entry name" value="PHYTOCHROME-LIKE PROTEIN CPH1"/>
    <property type="match status" value="1"/>
</dbReference>
<dbReference type="Proteomes" id="UP000464577">
    <property type="component" value="Chromosome"/>
</dbReference>
<name>A0A6P1W1U7_9BACT</name>
<sequence length="938" mass="105055">MTGSDKPFDKKTLGERLDVHFALQAAGLGAWEMDPQTNHVQWDDRCRELFGLAKDHIVAYQQAVQHIHPEDIDQVNKAINWAMNPESDGFYDQTFRTLGADDGQLRWVRFQGRAYFSEAGKLSRFAGIAQEVTQPQPIPAHRQQRIYEAITASTPDLVYAFDLSYRFTYANQALLAMWGSTWEKAIGKGLLENGYEPWHAQMHEREIDQVVATKQPIRGEVAFPHATLGRRIYDYVFAPIVNEKGEVEAIAGTTRDITDRKRAEAALKVSEERFRSFVMASSDVVYTMSADWRQMNQLVGKTFLTDTQQPNRDWLLKYIPATDQAQVESAIEAAIAGKRVYELEHRVIQADGQIGWTFSRAVPILDEQGQILEWLGTASDVTEQVQALQQKEESLRQLLTLFEQSPVGLATLSADDELVFQWANTFYGELVARPNQDLVGKPLLEALPEIKGQGFDGILKEVIATGTPYIALEVAVNILRDGRLATIYVDLAYQPRKGTQSEVEGILVLATDVTQQVRSRKEIEASQQLLRDLVLSAPIGISILNAADLVIETVNDAFIEVAGKTYEQLIGQHYWVPFAEVAPYYADALSRVAQEGETFSINEVEMRLIRHGQEELIYVTFVYMPIKDTAGRVQKVAVWVLENTHQVTQRRKIEEQVQQRTEELAAANEELAATNEELAGSNEEYAAINEELEEANFLLNRSNDNLQQFAYVASHDLQEPLRKVQSFGDLLTQQYSDQLGEGVTYLERMQAAASRMSGLIKDLLAYSRISTQRDSRGPVSLASIVQTVLTDLDLVIEETGAQVEVSPLPTIDGDRSQLEQLFQNLLANALKFRQPEVTPRIQVKAGWLAADHLPIGIKPARKSIAYHRIEVIDNGVGFDEKYLDRIFQVFQRLHGKSQFAGSGIGLAICEKVVTNHGGAITASSQPGQGATFIVYLPV</sequence>
<protein>
    <recommendedName>
        <fullName evidence="2">histidine kinase</fullName>
        <ecNumber evidence="2">2.7.13.3</ecNumber>
    </recommendedName>
</protein>
<keyword evidence="4" id="KW-0808">Transferase</keyword>
<dbReference type="InterPro" id="IPR000700">
    <property type="entry name" value="PAS-assoc_C"/>
</dbReference>
<dbReference type="PROSITE" id="PS50113">
    <property type="entry name" value="PAC"/>
    <property type="match status" value="5"/>
</dbReference>
<evidence type="ECO:0000313" key="10">
    <source>
        <dbReference type="EMBL" id="QHV99015.1"/>
    </source>
</evidence>
<dbReference type="Pfam" id="PF00512">
    <property type="entry name" value="HisKA"/>
    <property type="match status" value="1"/>
</dbReference>
<feature type="domain" description="PAS" evidence="8">
    <location>
        <begin position="142"/>
        <end position="214"/>
    </location>
</feature>
<dbReference type="PROSITE" id="PS50112">
    <property type="entry name" value="PAS"/>
    <property type="match status" value="2"/>
</dbReference>
<evidence type="ECO:0000256" key="3">
    <source>
        <dbReference type="ARBA" id="ARBA00022553"/>
    </source>
</evidence>
<evidence type="ECO:0000259" key="8">
    <source>
        <dbReference type="PROSITE" id="PS50112"/>
    </source>
</evidence>
<dbReference type="SMART" id="SM00388">
    <property type="entry name" value="HisKA"/>
    <property type="match status" value="1"/>
</dbReference>
<dbReference type="InterPro" id="IPR013656">
    <property type="entry name" value="PAS_4"/>
</dbReference>
<feature type="domain" description="PAC" evidence="9">
    <location>
        <begin position="602"/>
        <end position="659"/>
    </location>
</feature>
<feature type="domain" description="PAS" evidence="8">
    <location>
        <begin position="15"/>
        <end position="86"/>
    </location>
</feature>
<dbReference type="InterPro" id="IPR003594">
    <property type="entry name" value="HATPase_dom"/>
</dbReference>
<dbReference type="SMART" id="SM00387">
    <property type="entry name" value="HATPase_c"/>
    <property type="match status" value="1"/>
</dbReference>
<dbReference type="InterPro" id="IPR036097">
    <property type="entry name" value="HisK_dim/P_sf"/>
</dbReference>
<dbReference type="SMART" id="SM00086">
    <property type="entry name" value="PAC"/>
    <property type="match status" value="5"/>
</dbReference>
<dbReference type="InterPro" id="IPR001610">
    <property type="entry name" value="PAC"/>
</dbReference>
<comment type="catalytic activity">
    <reaction evidence="1">
        <text>ATP + protein L-histidine = ADP + protein N-phospho-L-histidine.</text>
        <dbReference type="EC" id="2.7.13.3"/>
    </reaction>
</comment>
<dbReference type="SMART" id="SM00091">
    <property type="entry name" value="PAS"/>
    <property type="match status" value="4"/>
</dbReference>
<feature type="domain" description="PAC" evidence="9">
    <location>
        <begin position="91"/>
        <end position="144"/>
    </location>
</feature>
<dbReference type="SUPFAM" id="SSF55785">
    <property type="entry name" value="PYP-like sensor domain (PAS domain)"/>
    <property type="match status" value="5"/>
</dbReference>
<dbReference type="FunFam" id="3.30.565.10:FF:000006">
    <property type="entry name" value="Sensor histidine kinase WalK"/>
    <property type="match status" value="1"/>
</dbReference>
<dbReference type="SUPFAM" id="SSF47384">
    <property type="entry name" value="Homodimeric domain of signal transducing histidine kinase"/>
    <property type="match status" value="1"/>
</dbReference>
<keyword evidence="3" id="KW-0597">Phosphoprotein</keyword>
<dbReference type="CDD" id="cd00082">
    <property type="entry name" value="HisKA"/>
    <property type="match status" value="1"/>
</dbReference>
<dbReference type="Gene3D" id="3.30.565.10">
    <property type="entry name" value="Histidine kinase-like ATPase, C-terminal domain"/>
    <property type="match status" value="1"/>
</dbReference>
<keyword evidence="5" id="KW-0418">Kinase</keyword>
<evidence type="ECO:0000256" key="1">
    <source>
        <dbReference type="ARBA" id="ARBA00000085"/>
    </source>
</evidence>
<feature type="domain" description="PAC" evidence="9">
    <location>
        <begin position="217"/>
        <end position="269"/>
    </location>
</feature>
<dbReference type="EMBL" id="CP045997">
    <property type="protein sequence ID" value="QHV99015.1"/>
    <property type="molecule type" value="Genomic_DNA"/>
</dbReference>
<feature type="coiled-coil region" evidence="6">
    <location>
        <begin position="650"/>
        <end position="705"/>
    </location>
</feature>
<feature type="domain" description="PAC" evidence="9">
    <location>
        <begin position="341"/>
        <end position="393"/>
    </location>
</feature>
<feature type="domain" description="PAC" evidence="9">
    <location>
        <begin position="470"/>
        <end position="525"/>
    </location>
</feature>
<dbReference type="Pfam" id="PF02518">
    <property type="entry name" value="HATPase_c"/>
    <property type="match status" value="1"/>
</dbReference>
<dbReference type="InterPro" id="IPR005467">
    <property type="entry name" value="His_kinase_dom"/>
</dbReference>
<dbReference type="Gene3D" id="6.10.250.490">
    <property type="match status" value="1"/>
</dbReference>
<dbReference type="Pfam" id="PF08448">
    <property type="entry name" value="PAS_4"/>
    <property type="match status" value="3"/>
</dbReference>
<dbReference type="PANTHER" id="PTHR43304:SF1">
    <property type="entry name" value="PAC DOMAIN-CONTAINING PROTEIN"/>
    <property type="match status" value="1"/>
</dbReference>
<keyword evidence="6" id="KW-0175">Coiled coil</keyword>
<dbReference type="InterPro" id="IPR004358">
    <property type="entry name" value="Sig_transdc_His_kin-like_C"/>
</dbReference>
<dbReference type="InterPro" id="IPR003661">
    <property type="entry name" value="HisK_dim/P_dom"/>
</dbReference>
<dbReference type="InterPro" id="IPR000014">
    <property type="entry name" value="PAS"/>
</dbReference>
<dbReference type="PROSITE" id="PS50109">
    <property type="entry name" value="HIS_KIN"/>
    <property type="match status" value="1"/>
</dbReference>
<reference evidence="10 11" key="1">
    <citation type="submission" date="2019-11" db="EMBL/GenBank/DDBJ databases">
        <title>Spirosoma endbachense sp. nov., isolated from a natural salt meadow.</title>
        <authorList>
            <person name="Rojas J."/>
            <person name="Ambika Manirajan B."/>
            <person name="Ratering S."/>
            <person name="Suarez C."/>
            <person name="Geissler-Plaum R."/>
            <person name="Schnell S."/>
        </authorList>
    </citation>
    <scope>NUCLEOTIDE SEQUENCE [LARGE SCALE GENOMIC DNA]</scope>
    <source>
        <strain evidence="10 11">I-24</strain>
    </source>
</reference>
<dbReference type="InterPro" id="IPR035965">
    <property type="entry name" value="PAS-like_dom_sf"/>
</dbReference>
<dbReference type="InterPro" id="IPR036890">
    <property type="entry name" value="HATPase_C_sf"/>
</dbReference>
<dbReference type="Pfam" id="PF08447">
    <property type="entry name" value="PAS_3"/>
    <property type="match status" value="2"/>
</dbReference>
<accession>A0A6P1W1U7</accession>
<dbReference type="NCBIfam" id="TIGR00229">
    <property type="entry name" value="sensory_box"/>
    <property type="match status" value="3"/>
</dbReference>
<evidence type="ECO:0000256" key="4">
    <source>
        <dbReference type="ARBA" id="ARBA00022679"/>
    </source>
</evidence>
<dbReference type="EC" id="2.7.13.3" evidence="2"/>
<evidence type="ECO:0000256" key="5">
    <source>
        <dbReference type="ARBA" id="ARBA00022777"/>
    </source>
</evidence>
<dbReference type="GO" id="GO:0000155">
    <property type="term" value="F:phosphorelay sensor kinase activity"/>
    <property type="evidence" value="ECO:0007669"/>
    <property type="project" value="InterPro"/>
</dbReference>
<evidence type="ECO:0000259" key="7">
    <source>
        <dbReference type="PROSITE" id="PS50109"/>
    </source>
</evidence>
<dbReference type="Gene3D" id="1.10.287.130">
    <property type="match status" value="1"/>
</dbReference>
<dbReference type="Gene3D" id="3.30.450.20">
    <property type="entry name" value="PAS domain"/>
    <property type="match status" value="5"/>
</dbReference>
<gene>
    <name evidence="10" type="ORF">GJR95_30190</name>
</gene>
<keyword evidence="11" id="KW-1185">Reference proteome</keyword>
<dbReference type="AlphaFoldDB" id="A0A6P1W1U7"/>
<dbReference type="PRINTS" id="PR00344">
    <property type="entry name" value="BCTRLSENSOR"/>
</dbReference>
<dbReference type="InterPro" id="IPR013655">
    <property type="entry name" value="PAS_fold_3"/>
</dbReference>
<evidence type="ECO:0000256" key="2">
    <source>
        <dbReference type="ARBA" id="ARBA00012438"/>
    </source>
</evidence>
<dbReference type="SUPFAM" id="SSF55874">
    <property type="entry name" value="ATPase domain of HSP90 chaperone/DNA topoisomerase II/histidine kinase"/>
    <property type="match status" value="1"/>
</dbReference>
<dbReference type="KEGG" id="senf:GJR95_30190"/>
<evidence type="ECO:0000256" key="6">
    <source>
        <dbReference type="SAM" id="Coils"/>
    </source>
</evidence>
<evidence type="ECO:0000259" key="9">
    <source>
        <dbReference type="PROSITE" id="PS50113"/>
    </source>
</evidence>